<dbReference type="Proteomes" id="UP001642484">
    <property type="component" value="Unassembled WGS sequence"/>
</dbReference>
<organism evidence="2 3">
    <name type="scientific">Durusdinium trenchii</name>
    <dbReference type="NCBI Taxonomy" id="1381693"/>
    <lineage>
        <taxon>Eukaryota</taxon>
        <taxon>Sar</taxon>
        <taxon>Alveolata</taxon>
        <taxon>Dinophyceae</taxon>
        <taxon>Suessiales</taxon>
        <taxon>Symbiodiniaceae</taxon>
        <taxon>Durusdinium</taxon>
    </lineage>
</organism>
<sequence length="100" mass="11267">MKRKLFETPPEEHLAWVDSSTSGGTPGDCWLRCLLCQRWVQDKASHSDGPEASKLHKTLGMRPIRCRWKSGRLLFFVVFGCSLSLSLSLFLFSILQGGPE</sequence>
<name>A0ABP0JJ38_9DINO</name>
<accession>A0ABP0JJ38</accession>
<gene>
    <name evidence="2" type="ORF">CCMP2556_LOCUS11686</name>
</gene>
<reference evidence="2 3" key="1">
    <citation type="submission" date="2024-02" db="EMBL/GenBank/DDBJ databases">
        <authorList>
            <person name="Chen Y."/>
            <person name="Shah S."/>
            <person name="Dougan E. K."/>
            <person name="Thang M."/>
            <person name="Chan C."/>
        </authorList>
    </citation>
    <scope>NUCLEOTIDE SEQUENCE [LARGE SCALE GENOMIC DNA]</scope>
</reference>
<proteinExistence type="predicted"/>
<evidence type="ECO:0000313" key="3">
    <source>
        <dbReference type="Proteomes" id="UP001642484"/>
    </source>
</evidence>
<comment type="caution">
    <text evidence="2">The sequence shown here is derived from an EMBL/GenBank/DDBJ whole genome shotgun (WGS) entry which is preliminary data.</text>
</comment>
<keyword evidence="1" id="KW-0472">Membrane</keyword>
<keyword evidence="1" id="KW-1133">Transmembrane helix</keyword>
<keyword evidence="1" id="KW-0812">Transmembrane</keyword>
<keyword evidence="3" id="KW-1185">Reference proteome</keyword>
<feature type="transmembrane region" description="Helical" evidence="1">
    <location>
        <begin position="73"/>
        <end position="95"/>
    </location>
</feature>
<protein>
    <submittedName>
        <fullName evidence="2">Uncharacterized protein</fullName>
    </submittedName>
</protein>
<dbReference type="EMBL" id="CAXAMN010005558">
    <property type="protein sequence ID" value="CAK9014445.1"/>
    <property type="molecule type" value="Genomic_DNA"/>
</dbReference>
<evidence type="ECO:0000256" key="1">
    <source>
        <dbReference type="SAM" id="Phobius"/>
    </source>
</evidence>
<evidence type="ECO:0000313" key="2">
    <source>
        <dbReference type="EMBL" id="CAK9014445.1"/>
    </source>
</evidence>